<dbReference type="InterPro" id="IPR043137">
    <property type="entry name" value="GGT_ssub_C"/>
</dbReference>
<accession>A0A0D3KWC0</accession>
<evidence type="ECO:0000313" key="1">
    <source>
        <dbReference type="EnsemblProtists" id="EOD40055"/>
    </source>
</evidence>
<dbReference type="GeneID" id="17285327"/>
<keyword evidence="2" id="KW-1185">Reference proteome</keyword>
<dbReference type="InterPro" id="IPR052896">
    <property type="entry name" value="GGT-like_enzyme"/>
</dbReference>
<dbReference type="AlphaFoldDB" id="A0A0D3KWC0"/>
<evidence type="ECO:0000313" key="2">
    <source>
        <dbReference type="Proteomes" id="UP000013827"/>
    </source>
</evidence>
<evidence type="ECO:0008006" key="3">
    <source>
        <dbReference type="Google" id="ProtNLM"/>
    </source>
</evidence>
<dbReference type="PaxDb" id="2903-EOD40055"/>
<dbReference type="HOGENOM" id="CLU_164379_0_0_1"/>
<dbReference type="Gene3D" id="3.60.20.40">
    <property type="match status" value="1"/>
</dbReference>
<reference evidence="2" key="1">
    <citation type="journal article" date="2013" name="Nature">
        <title>Pan genome of the phytoplankton Emiliania underpins its global distribution.</title>
        <authorList>
            <person name="Read B.A."/>
            <person name="Kegel J."/>
            <person name="Klute M.J."/>
            <person name="Kuo A."/>
            <person name="Lefebvre S.C."/>
            <person name="Maumus F."/>
            <person name="Mayer C."/>
            <person name="Miller J."/>
            <person name="Monier A."/>
            <person name="Salamov A."/>
            <person name="Young J."/>
            <person name="Aguilar M."/>
            <person name="Claverie J.M."/>
            <person name="Frickenhaus S."/>
            <person name="Gonzalez K."/>
            <person name="Herman E.K."/>
            <person name="Lin Y.C."/>
            <person name="Napier J."/>
            <person name="Ogata H."/>
            <person name="Sarno A.F."/>
            <person name="Shmutz J."/>
            <person name="Schroeder D."/>
            <person name="de Vargas C."/>
            <person name="Verret F."/>
            <person name="von Dassow P."/>
            <person name="Valentin K."/>
            <person name="Van de Peer Y."/>
            <person name="Wheeler G."/>
            <person name="Dacks J.B."/>
            <person name="Delwiche C.F."/>
            <person name="Dyhrman S.T."/>
            <person name="Glockner G."/>
            <person name="John U."/>
            <person name="Richards T."/>
            <person name="Worden A.Z."/>
            <person name="Zhang X."/>
            <person name="Grigoriev I.V."/>
            <person name="Allen A.E."/>
            <person name="Bidle K."/>
            <person name="Borodovsky M."/>
            <person name="Bowler C."/>
            <person name="Brownlee C."/>
            <person name="Cock J.M."/>
            <person name="Elias M."/>
            <person name="Gladyshev V.N."/>
            <person name="Groth M."/>
            <person name="Guda C."/>
            <person name="Hadaegh A."/>
            <person name="Iglesias-Rodriguez M.D."/>
            <person name="Jenkins J."/>
            <person name="Jones B.M."/>
            <person name="Lawson T."/>
            <person name="Leese F."/>
            <person name="Lindquist E."/>
            <person name="Lobanov A."/>
            <person name="Lomsadze A."/>
            <person name="Malik S.B."/>
            <person name="Marsh M.E."/>
            <person name="Mackinder L."/>
            <person name="Mock T."/>
            <person name="Mueller-Roeber B."/>
            <person name="Pagarete A."/>
            <person name="Parker M."/>
            <person name="Probert I."/>
            <person name="Quesneville H."/>
            <person name="Raines C."/>
            <person name="Rensing S.A."/>
            <person name="Riano-Pachon D.M."/>
            <person name="Richier S."/>
            <person name="Rokitta S."/>
            <person name="Shiraiwa Y."/>
            <person name="Soanes D.M."/>
            <person name="van der Giezen M."/>
            <person name="Wahlund T.M."/>
            <person name="Williams B."/>
            <person name="Wilson W."/>
            <person name="Wolfe G."/>
            <person name="Wurch L.L."/>
        </authorList>
    </citation>
    <scope>NUCLEOTIDE SEQUENCE</scope>
</reference>
<dbReference type="PANTHER" id="PTHR43881:SF1">
    <property type="entry name" value="GAMMA-GLUTAMYLTRANSPEPTIDASE (AFU_ORTHOLOGUE AFUA_4G13580)"/>
    <property type="match status" value="1"/>
</dbReference>
<dbReference type="KEGG" id="ehx:EMIHUDRAFT_125593"/>
<dbReference type="STRING" id="2903.R1FLY9"/>
<protein>
    <recommendedName>
        <fullName evidence="3">Gamma-glutamyltransferase</fullName>
    </recommendedName>
</protein>
<proteinExistence type="predicted"/>
<dbReference type="RefSeq" id="XP_005792484.1">
    <property type="nucleotide sequence ID" value="XM_005792427.1"/>
</dbReference>
<dbReference type="SUPFAM" id="SSF56235">
    <property type="entry name" value="N-terminal nucleophile aminohydrolases (Ntn hydrolases)"/>
    <property type="match status" value="1"/>
</dbReference>
<dbReference type="EnsemblProtists" id="EOD40055">
    <property type="protein sequence ID" value="EOD40055"/>
    <property type="gene ID" value="EMIHUDRAFT_125593"/>
</dbReference>
<dbReference type="Pfam" id="PF01019">
    <property type="entry name" value="G_glu_transpept"/>
    <property type="match status" value="1"/>
</dbReference>
<organism evidence="1 2">
    <name type="scientific">Emiliania huxleyi (strain CCMP1516)</name>
    <dbReference type="NCBI Taxonomy" id="280463"/>
    <lineage>
        <taxon>Eukaryota</taxon>
        <taxon>Haptista</taxon>
        <taxon>Haptophyta</taxon>
        <taxon>Prymnesiophyceae</taxon>
        <taxon>Isochrysidales</taxon>
        <taxon>Noelaerhabdaceae</taxon>
        <taxon>Emiliania</taxon>
    </lineage>
</organism>
<dbReference type="Proteomes" id="UP000013827">
    <property type="component" value="Unassembled WGS sequence"/>
</dbReference>
<reference evidence="1" key="2">
    <citation type="submission" date="2024-10" db="UniProtKB">
        <authorList>
            <consortium name="EnsemblProtists"/>
        </authorList>
    </citation>
    <scope>IDENTIFICATION</scope>
</reference>
<dbReference type="PANTHER" id="PTHR43881">
    <property type="entry name" value="GAMMA-GLUTAMYLTRANSPEPTIDASE (AFU_ORTHOLOGUE AFUA_4G13580)"/>
    <property type="match status" value="1"/>
</dbReference>
<sequence>MTAVDGQGNACSFINSNFMGFGSGLVPRGCGFSLQNRGANFLLTEGHPNSVEPGKRPYHTIIPGMATVGRELFASFGVMGGFMQPQGHVQARRVLLNMLQHGMDPQAA</sequence>
<dbReference type="InterPro" id="IPR029055">
    <property type="entry name" value="Ntn_hydrolases_N"/>
</dbReference>
<name>A0A0D3KWC0_EMIH1</name>